<dbReference type="EMBL" id="CP141881">
    <property type="protein sequence ID" value="WRT64246.1"/>
    <property type="molecule type" value="Genomic_DNA"/>
</dbReference>
<dbReference type="Proteomes" id="UP001329825">
    <property type="component" value="Chromosome 1"/>
</dbReference>
<feature type="compositionally biased region" description="Low complexity" evidence="1">
    <location>
        <begin position="415"/>
        <end position="426"/>
    </location>
</feature>
<feature type="compositionally biased region" description="Basic residues" evidence="1">
    <location>
        <begin position="360"/>
        <end position="374"/>
    </location>
</feature>
<protein>
    <submittedName>
        <fullName evidence="2">Uncharacterized protein</fullName>
    </submittedName>
</protein>
<keyword evidence="3" id="KW-1185">Reference proteome</keyword>
<sequence length="537" mass="57263">MPLEVTPPPFAASQRLPYTPAFARTEGQGIPSGASSIGGPGPASVAASAIIPPTAGAIADPHRAVAALPEAGYTAPQLRPTVMIDPRGGGSVYGGGGGSVYGGGSMYGGGNGVHAQPNSTYGYDHQVSHPISAHHQQHHHVHAPLSVVQSDGWQANSLPAPRRGPLPPESMIAPKSHHHKHHDDFDDSKSDTSYYAMPRNHNHIPRSRCGSVSSISDSPSPQESQQQQHQTQHQGHTHRSRSISGNHHESHSHSTNHNRSPSLPPAGHFHSPISPSPLAAPSAFAGGGGGGVANSIGRSPLSPSDADLPRRHRASPGPDEDKRRRMHSFIPADIEDTHQPAVNKHRRHSGVGFEVERPQIHRHNSGGNHHNHNHTHLEPAHGNGNGNGHGHGHGHRHGHHRHRSGSHLPPPPPSDYSYSSSYQSRAPSPPPMMGGGALGVHLHDGMSYSGRRRAVSMQGLERPYQLQSYQTPSVVGGGNATVYDDGASMVSDSKMTFMDGSVAGRTSQYGLPKYPHQPKMDYRRFCVQRGNADVFLD</sequence>
<reference evidence="2 3" key="1">
    <citation type="submission" date="2024-01" db="EMBL/GenBank/DDBJ databases">
        <title>Comparative genomics of Cryptococcus and Kwoniella reveals pathogenesis evolution and contrasting modes of karyotype evolution via chromosome fusion or intercentromeric recombination.</title>
        <authorList>
            <person name="Coelho M.A."/>
            <person name="David-Palma M."/>
            <person name="Shea T."/>
            <person name="Bowers K."/>
            <person name="McGinley-Smith S."/>
            <person name="Mohammad A.W."/>
            <person name="Gnirke A."/>
            <person name="Yurkov A.M."/>
            <person name="Nowrousian M."/>
            <person name="Sun S."/>
            <person name="Cuomo C.A."/>
            <person name="Heitman J."/>
        </authorList>
    </citation>
    <scope>NUCLEOTIDE SEQUENCE [LARGE SCALE GENOMIC DNA]</scope>
    <source>
        <strain evidence="2">CBS 11374</strain>
    </source>
</reference>
<evidence type="ECO:0000256" key="1">
    <source>
        <dbReference type="SAM" id="MobiDB-lite"/>
    </source>
</evidence>
<gene>
    <name evidence="2" type="ORF">IL334_001177</name>
</gene>
<feature type="compositionally biased region" description="Low complexity" evidence="1">
    <location>
        <begin position="271"/>
        <end position="284"/>
    </location>
</feature>
<feature type="region of interest" description="Disordered" evidence="1">
    <location>
        <begin position="154"/>
        <end position="434"/>
    </location>
</feature>
<feature type="region of interest" description="Disordered" evidence="1">
    <location>
        <begin position="23"/>
        <end position="43"/>
    </location>
</feature>
<evidence type="ECO:0000313" key="3">
    <source>
        <dbReference type="Proteomes" id="UP001329825"/>
    </source>
</evidence>
<name>A0ABZ1CRG3_9TREE</name>
<dbReference type="RefSeq" id="XP_062788986.1">
    <property type="nucleotide sequence ID" value="XM_062932935.1"/>
</dbReference>
<feature type="compositionally biased region" description="Low complexity" evidence="1">
    <location>
        <begin position="211"/>
        <end position="234"/>
    </location>
</feature>
<proteinExistence type="predicted"/>
<organism evidence="2 3">
    <name type="scientific">Kwoniella shivajii</name>
    <dbReference type="NCBI Taxonomy" id="564305"/>
    <lineage>
        <taxon>Eukaryota</taxon>
        <taxon>Fungi</taxon>
        <taxon>Dikarya</taxon>
        <taxon>Basidiomycota</taxon>
        <taxon>Agaricomycotina</taxon>
        <taxon>Tremellomycetes</taxon>
        <taxon>Tremellales</taxon>
        <taxon>Cryptococcaceae</taxon>
        <taxon>Kwoniella</taxon>
    </lineage>
</organism>
<evidence type="ECO:0000313" key="2">
    <source>
        <dbReference type="EMBL" id="WRT64246.1"/>
    </source>
</evidence>
<accession>A0ABZ1CRG3</accession>
<dbReference type="GeneID" id="87953308"/>
<feature type="compositionally biased region" description="Basic residues" evidence="1">
    <location>
        <begin position="390"/>
        <end position="405"/>
    </location>
</feature>